<dbReference type="PANTHER" id="PTHR43223">
    <property type="entry name" value="ALKYL/ARYL-SULFATASE"/>
    <property type="match status" value="1"/>
</dbReference>
<dbReference type="CDD" id="cd07710">
    <property type="entry name" value="arylsulfatase_Sdsa1-like_MBL-fold"/>
    <property type="match status" value="1"/>
</dbReference>
<dbReference type="Gene3D" id="3.60.15.30">
    <property type="entry name" value="Metallo-beta-lactamase domain"/>
    <property type="match status" value="1"/>
</dbReference>
<dbReference type="InterPro" id="IPR044097">
    <property type="entry name" value="Bds1/SdsA1_MBL-fold"/>
</dbReference>
<reference evidence="2 3" key="1">
    <citation type="journal article" date="2021" name="Arch. Microbiol.">
        <title>Myceligenerans indicum sp. nov., an actinobacterium isolated from mangrove sediment of Sundarbans, India.</title>
        <authorList>
            <person name="Asha K."/>
            <person name="Bhadury P."/>
        </authorList>
    </citation>
    <scope>NUCLEOTIDE SEQUENCE [LARGE SCALE GENOMIC DNA]</scope>
    <source>
        <strain evidence="2 3">I2</strain>
    </source>
</reference>
<keyword evidence="3" id="KW-1185">Reference proteome</keyword>
<protein>
    <submittedName>
        <fullName evidence="2">MBL fold metallo-hydrolase</fullName>
    </submittedName>
</protein>
<dbReference type="InterPro" id="IPR036527">
    <property type="entry name" value="SCP2_sterol-bd_dom_sf"/>
</dbReference>
<comment type="caution">
    <text evidence="2">The sequence shown here is derived from an EMBL/GenBank/DDBJ whole genome shotgun (WGS) entry which is preliminary data.</text>
</comment>
<accession>A0ABS1LJ42</accession>
<evidence type="ECO:0000313" key="3">
    <source>
        <dbReference type="Proteomes" id="UP000675409"/>
    </source>
</evidence>
<organism evidence="2 3">
    <name type="scientific">Myceligenerans indicum</name>
    <dbReference type="NCBI Taxonomy" id="2593663"/>
    <lineage>
        <taxon>Bacteria</taxon>
        <taxon>Bacillati</taxon>
        <taxon>Actinomycetota</taxon>
        <taxon>Actinomycetes</taxon>
        <taxon>Micrococcales</taxon>
        <taxon>Promicromonosporaceae</taxon>
        <taxon>Myceligenerans</taxon>
    </lineage>
</organism>
<dbReference type="InterPro" id="IPR038536">
    <property type="entry name" value="Alkyl/aryl-sulf_dimr_sf"/>
</dbReference>
<feature type="domain" description="Metallo-beta-lactamase" evidence="1">
    <location>
        <begin position="46"/>
        <end position="260"/>
    </location>
</feature>
<dbReference type="SMART" id="SM00849">
    <property type="entry name" value="Lactamase_B"/>
    <property type="match status" value="1"/>
</dbReference>
<name>A0ABS1LJ42_9MICO</name>
<dbReference type="Pfam" id="PF14863">
    <property type="entry name" value="Alkyl_sulf_dimr"/>
    <property type="match status" value="1"/>
</dbReference>
<dbReference type="InterPro" id="IPR029228">
    <property type="entry name" value="Alkyl_sulf_dimr"/>
</dbReference>
<dbReference type="RefSeq" id="WP_201846092.1">
    <property type="nucleotide sequence ID" value="NZ_JABBYC010000009.1"/>
</dbReference>
<gene>
    <name evidence="2" type="ORF">HGK34_08230</name>
</gene>
<dbReference type="EMBL" id="JABBYC010000009">
    <property type="protein sequence ID" value="MBL0886256.1"/>
    <property type="molecule type" value="Genomic_DNA"/>
</dbReference>
<dbReference type="SUPFAM" id="SSF56281">
    <property type="entry name" value="Metallo-hydrolase/oxidoreductase"/>
    <property type="match status" value="1"/>
</dbReference>
<dbReference type="Gene3D" id="3.30.1050.10">
    <property type="entry name" value="SCP2 sterol-binding domain"/>
    <property type="match status" value="1"/>
</dbReference>
<dbReference type="PANTHER" id="PTHR43223:SF2">
    <property type="entry name" value="METALLO-BETA-LACTAMASE DOMAIN-CONTAINING PROTEIN"/>
    <property type="match status" value="1"/>
</dbReference>
<evidence type="ECO:0000313" key="2">
    <source>
        <dbReference type="EMBL" id="MBL0886256.1"/>
    </source>
</evidence>
<dbReference type="Proteomes" id="UP000675409">
    <property type="component" value="Unassembled WGS sequence"/>
</dbReference>
<dbReference type="InterPro" id="IPR036866">
    <property type="entry name" value="RibonucZ/Hydroxyglut_hydro"/>
</dbReference>
<proteinExistence type="predicted"/>
<dbReference type="InterPro" id="IPR052195">
    <property type="entry name" value="Bact_Alkyl/Aryl-Sulfatase"/>
</dbReference>
<dbReference type="Pfam" id="PF00753">
    <property type="entry name" value="Lactamase_B"/>
    <property type="match status" value="1"/>
</dbReference>
<dbReference type="InterPro" id="IPR001279">
    <property type="entry name" value="Metallo-B-lactamas"/>
</dbReference>
<dbReference type="Gene3D" id="1.25.40.880">
    <property type="entry name" value="Alkyl sulfatase, dimerisation domain"/>
    <property type="match status" value="1"/>
</dbReference>
<sequence>MANPYDVNRSWPDYFLEHRRLTVEQQGTYRCGDLPVWTVYCPAGLLGNSTVVEGPEGLIVYDTGVNHPAGEVIAAEIKKISDKPVKAIFYSHHHTDHYNGASAIVDPADVAAGAVDIYAWENFGAEMANEFGELLQRQAMGSGYYGGAFLSPEDRHHHGIGTLPTGGAPGFIPPTKLLSEDTTLTIAGIEVKAFYTGGEAISEFGLHLPEFDLIAIADEFFTGIPNMHTIRGSKPRIPDNYISALNKVLEIRPEWLVGSHIRPIEGKDTIAGHVSKYVDATKYLWDQAVRLINKGYTPVELQHALKEFPEELWDPPYTVPMYGTPFTTLPEFFTGWVSWFTGDSTDMFPSPPAHKAARLAELMGGADAVLDAAKADHASGDHQLAAELAQIALRADPGNEDARLVKAAALRARGYQELNPIARSWYLTGALELEGAMDPAQVLAAYGAMMSVDKSAVDTVRGWRYQLDAERAKGVSLAVGIRGADTGEEVTVRIRHRVLHVEDGIADDAAVVVEATPEQLRGNEAPKIISGGEAAWHQLRSLLDTEWTTFYMHMR</sequence>
<evidence type="ECO:0000259" key="1">
    <source>
        <dbReference type="SMART" id="SM00849"/>
    </source>
</evidence>